<evidence type="ECO:0000256" key="5">
    <source>
        <dbReference type="ARBA" id="ARBA00023004"/>
    </source>
</evidence>
<keyword evidence="4" id="KW-0479">Metal-binding</keyword>
<gene>
    <name evidence="10" type="ORF">ISF6_2065</name>
</gene>
<dbReference type="Proteomes" id="UP000037660">
    <property type="component" value="Unassembled WGS sequence"/>
</dbReference>
<evidence type="ECO:0000313" key="11">
    <source>
        <dbReference type="Proteomes" id="UP000037660"/>
    </source>
</evidence>
<dbReference type="Gene3D" id="3.20.20.70">
    <property type="entry name" value="Aldolase class I"/>
    <property type="match status" value="2"/>
</dbReference>
<evidence type="ECO:0000256" key="4">
    <source>
        <dbReference type="ARBA" id="ARBA00022723"/>
    </source>
</evidence>
<feature type="domain" description="Radical SAM core" evidence="9">
    <location>
        <begin position="36"/>
        <end position="287"/>
    </location>
</feature>
<evidence type="ECO:0000256" key="7">
    <source>
        <dbReference type="ARBA" id="ARBA00023601"/>
    </source>
</evidence>
<dbReference type="SFLD" id="SFLDG01386">
    <property type="entry name" value="main_SPASM_domain-containing"/>
    <property type="match status" value="1"/>
</dbReference>
<evidence type="ECO:0000256" key="3">
    <source>
        <dbReference type="ARBA" id="ARBA00022691"/>
    </source>
</evidence>
<evidence type="ECO:0000256" key="6">
    <source>
        <dbReference type="ARBA" id="ARBA00023014"/>
    </source>
</evidence>
<dbReference type="Pfam" id="PF04055">
    <property type="entry name" value="Radical_SAM"/>
    <property type="match status" value="2"/>
</dbReference>
<comment type="similarity">
    <text evidence="7">Belongs to the radical SAM superfamily. Anaerobic sulfatase-maturating enzyme family.</text>
</comment>
<dbReference type="OrthoDB" id="308557at2"/>
<sequence>MAVVEPLTPPPSRRGGRSGPPEAPFAAVLSPHLDATRGATAPHLRLLLADGCNLRCSYCHFHATHAQALAGAEARGEAPGRRVLAPPAAVAALRRMAAQLRDRGEPHLDLSLYGGEPLINPKALDAVLDEVVHQRAAGLSVAVLVNTNATLVDEATAARWAALGVRAHVSLDGPDLASNAARRLHGGAASLSAALRGIGRLQRAGVPMQLNVVLGATNLDRLAELLPLARQAGCDQVFVALPDAAAGSPPHAAGPGSAPPGAAAGSVLQDAAAGSALADPARCLPPLLAARAAARRHNLRVVGPWSVGSRAPRDDEGLALNLAVRPDGRAFVPHRPDAPADSVDALLAPAAWAALEADWRQLRAGCAGCPIERRCRGYLKAMTRYHAGADADAGAECRLAREAAQMLNDDAHRLWCTAPGLVAEPLPAAADDEEMHRLRHPALAGPIEVSGGVLDLLDHFLPGSTLAAATEAFDAEGLADSLAELRRLGLLQPLDASEAQQRWAGLVGDGGDVVALPGLLLGAAEPATLSAVAWLQPHLLAAQQRLPPRLRPTVDRALVLAVADTAGFARATGWPPGHPALGWMAATVAHGLLVLNATACEAVRRHGGRARLAAFEQQLAHELAHLGLRRSGLRLPVWLEEGVCEHVSGAPWDDARLGDALPQADEFAAFVRACMGLPARAGQSPRPGDWSPDTTLLRFSDAPVDVNPAYVLAHGFVRHLVQAEGLEALLDAWSARGLRARCRPFGPDDDAPAAAAPTVADRLERWLDAETARLAAASPFPDPMRVLALGRQALVYHRIVGGHAWVEHADAAGLAALAGRNLALGEVEALLAGHPQRDELLARWRVGRLARQRGFHLRLTIEGGCNMGCSYCYEGEKRRQPMSVETADRAIAAWRDLLGPDDLPGSTIRIFGGEPFMNWPLMRHVFETAAVGLPPGSVAWYLNTNGTLVREDQAAYLAARPGPLMVHLSLDGVAAVNDRDRVFTNGRGTFDRVDRAAHRLLAAGVTVNLSMVLTPHNAHGLPALLDYAAGLRDRYPAAPPSLSIKPVIGPALDEADAQVMHAALRAGLARGAALGLDIGGEPLRAANLLFQDSAPTGHFCGVSGRELYVAPDGQLLVCHAMPDTAYAGLDAVAAAGRIPVPDEIRRRHAGEVDGCAGCEVEGLCGGGCMAQSRMAHGSVARKPSDYFCRMMKGSFRDAVEAGLQARAAASR</sequence>
<reference evidence="10 11" key="2">
    <citation type="journal article" date="2016" name="Science">
        <title>A bacterium that degrades and assimilates poly(ethylene terephthalate).</title>
        <authorList>
            <person name="Yoshida S."/>
            <person name="Hiraga K."/>
            <person name="Takehana T."/>
            <person name="Taniguchi I."/>
            <person name="Yamaji H."/>
            <person name="Maeda Y."/>
            <person name="Toyohara K."/>
            <person name="Miyamoto K."/>
            <person name="Kimura Y."/>
            <person name="Oda K."/>
        </authorList>
    </citation>
    <scope>NUCLEOTIDE SEQUENCE [LARGE SCALE GENOMIC DNA]</scope>
    <source>
        <strain evidence="11">NBRC 110686 / TISTR 2288 / 201-F6</strain>
    </source>
</reference>
<comment type="caution">
    <text evidence="10">The sequence shown here is derived from an EMBL/GenBank/DDBJ whole genome shotgun (WGS) entry which is preliminary data.</text>
</comment>
<dbReference type="GO" id="GO:0016491">
    <property type="term" value="F:oxidoreductase activity"/>
    <property type="evidence" value="ECO:0007669"/>
    <property type="project" value="InterPro"/>
</dbReference>
<dbReference type="EMBL" id="BBYR01000032">
    <property type="protein sequence ID" value="GAP36225.1"/>
    <property type="molecule type" value="Genomic_DNA"/>
</dbReference>
<keyword evidence="6" id="KW-0411">Iron-sulfur</keyword>
<organism evidence="10 11">
    <name type="scientific">Piscinibacter sakaiensis</name>
    <name type="common">Ideonella sakaiensis</name>
    <dbReference type="NCBI Taxonomy" id="1547922"/>
    <lineage>
        <taxon>Bacteria</taxon>
        <taxon>Pseudomonadati</taxon>
        <taxon>Pseudomonadota</taxon>
        <taxon>Betaproteobacteria</taxon>
        <taxon>Burkholderiales</taxon>
        <taxon>Sphaerotilaceae</taxon>
        <taxon>Piscinibacter</taxon>
    </lineage>
</organism>
<name>A0A0K8P234_PISS1</name>
<dbReference type="PROSITE" id="PS51918">
    <property type="entry name" value="RADICAL_SAM"/>
    <property type="match status" value="2"/>
</dbReference>
<dbReference type="SUPFAM" id="SSF102114">
    <property type="entry name" value="Radical SAM enzymes"/>
    <property type="match status" value="2"/>
</dbReference>
<evidence type="ECO:0000313" key="10">
    <source>
        <dbReference type="EMBL" id="GAP36225.1"/>
    </source>
</evidence>
<dbReference type="STRING" id="1547922.ISF6_2065"/>
<comment type="cofactor">
    <cofactor evidence="1">
        <name>[4Fe-4S] cluster</name>
        <dbReference type="ChEBI" id="CHEBI:49883"/>
    </cofactor>
</comment>
<dbReference type="GO" id="GO:0051539">
    <property type="term" value="F:4 iron, 4 sulfur cluster binding"/>
    <property type="evidence" value="ECO:0007669"/>
    <property type="project" value="UniProtKB-KW"/>
</dbReference>
<dbReference type="CDD" id="cd01335">
    <property type="entry name" value="Radical_SAM"/>
    <property type="match status" value="2"/>
</dbReference>
<dbReference type="InterPro" id="IPR000385">
    <property type="entry name" value="MoaA_NifB_PqqE_Fe-S-bd_CS"/>
</dbReference>
<dbReference type="NCBIfam" id="TIGR04085">
    <property type="entry name" value="rSAM_more_4Fe4S"/>
    <property type="match status" value="1"/>
</dbReference>
<dbReference type="AlphaFoldDB" id="A0A0K8P234"/>
<dbReference type="PANTHER" id="PTHR43273">
    <property type="entry name" value="ANAEROBIC SULFATASE-MATURATING ENZYME HOMOLOG ASLB-RELATED"/>
    <property type="match status" value="1"/>
</dbReference>
<protein>
    <recommendedName>
        <fullName evidence="9">Radical SAM core domain-containing protein</fullName>
    </recommendedName>
</protein>
<dbReference type="InterPro" id="IPR007197">
    <property type="entry name" value="rSAM"/>
</dbReference>
<dbReference type="GO" id="GO:0046872">
    <property type="term" value="F:metal ion binding"/>
    <property type="evidence" value="ECO:0007669"/>
    <property type="project" value="UniProtKB-KW"/>
</dbReference>
<dbReference type="SFLD" id="SFLDS00029">
    <property type="entry name" value="Radical_SAM"/>
    <property type="match status" value="2"/>
</dbReference>
<feature type="domain" description="Radical SAM core" evidence="9">
    <location>
        <begin position="849"/>
        <end position="1081"/>
    </location>
</feature>
<dbReference type="InterPro" id="IPR013785">
    <property type="entry name" value="Aldolase_TIM"/>
</dbReference>
<dbReference type="GO" id="GO:0032324">
    <property type="term" value="P:molybdopterin cofactor biosynthetic process"/>
    <property type="evidence" value="ECO:0007669"/>
    <property type="project" value="UniProtKB-ARBA"/>
</dbReference>
<dbReference type="InterPro" id="IPR023885">
    <property type="entry name" value="4Fe4S-binding_SPASM_dom"/>
</dbReference>
<evidence type="ECO:0000256" key="8">
    <source>
        <dbReference type="SAM" id="MobiDB-lite"/>
    </source>
</evidence>
<reference evidence="11" key="1">
    <citation type="submission" date="2015-07" db="EMBL/GenBank/DDBJ databases">
        <title>Discovery of a poly(ethylene terephthalate assimilation.</title>
        <authorList>
            <person name="Yoshida S."/>
            <person name="Hiraga K."/>
            <person name="Takehana T."/>
            <person name="Taniguchi I."/>
            <person name="Yamaji H."/>
            <person name="Maeda Y."/>
            <person name="Toyohara K."/>
            <person name="Miyamoto K."/>
            <person name="Kimura Y."/>
            <person name="Oda K."/>
        </authorList>
    </citation>
    <scope>NUCLEOTIDE SEQUENCE [LARGE SCALE GENOMIC DNA]</scope>
    <source>
        <strain evidence="11">NBRC 110686 / TISTR 2288 / 201-F6</strain>
    </source>
</reference>
<dbReference type="InterPro" id="IPR058240">
    <property type="entry name" value="rSAM_sf"/>
</dbReference>
<dbReference type="PANTHER" id="PTHR43273:SF3">
    <property type="entry name" value="ANAEROBIC SULFATASE-MATURATING ENZYME HOMOLOG ASLB-RELATED"/>
    <property type="match status" value="1"/>
</dbReference>
<accession>A0A0K8P234</accession>
<dbReference type="SMART" id="SM00729">
    <property type="entry name" value="Elp3"/>
    <property type="match status" value="1"/>
</dbReference>
<dbReference type="RefSeq" id="WP_054020220.1">
    <property type="nucleotide sequence ID" value="NZ_BBYR01000032.1"/>
</dbReference>
<keyword evidence="11" id="KW-1185">Reference proteome</keyword>
<keyword evidence="2" id="KW-0004">4Fe-4S</keyword>
<dbReference type="SFLD" id="SFLDG01067">
    <property type="entry name" value="SPASM/twitch_domain_containing"/>
    <property type="match status" value="2"/>
</dbReference>
<keyword evidence="3" id="KW-0949">S-adenosyl-L-methionine</keyword>
<keyword evidence="5" id="KW-0408">Iron</keyword>
<evidence type="ECO:0000256" key="1">
    <source>
        <dbReference type="ARBA" id="ARBA00001966"/>
    </source>
</evidence>
<dbReference type="InterPro" id="IPR006638">
    <property type="entry name" value="Elp3/MiaA/NifB-like_rSAM"/>
</dbReference>
<dbReference type="PROSITE" id="PS01305">
    <property type="entry name" value="MOAA_NIFB_PQQE"/>
    <property type="match status" value="1"/>
</dbReference>
<feature type="region of interest" description="Disordered" evidence="8">
    <location>
        <begin position="1"/>
        <end position="26"/>
    </location>
</feature>
<proteinExistence type="inferred from homology"/>
<dbReference type="InterPro" id="IPR023867">
    <property type="entry name" value="Sulphatase_maturase_rSAM"/>
</dbReference>
<dbReference type="SFLD" id="SFLDG01384">
    <property type="entry name" value="thioether_bond_formation_requi"/>
    <property type="match status" value="1"/>
</dbReference>
<evidence type="ECO:0000256" key="2">
    <source>
        <dbReference type="ARBA" id="ARBA00022485"/>
    </source>
</evidence>
<evidence type="ECO:0000259" key="9">
    <source>
        <dbReference type="PROSITE" id="PS51918"/>
    </source>
</evidence>